<evidence type="ECO:0000256" key="3">
    <source>
        <dbReference type="ARBA" id="ARBA00022597"/>
    </source>
</evidence>
<accession>A0A378MDY0</accession>
<dbReference type="InterPro" id="IPR035895">
    <property type="entry name" value="HPr-like_sf"/>
</dbReference>
<evidence type="ECO:0000313" key="5">
    <source>
        <dbReference type="EMBL" id="STY43753.1"/>
    </source>
</evidence>
<feature type="domain" description="HPr" evidence="4">
    <location>
        <begin position="1"/>
        <end position="41"/>
    </location>
</feature>
<organism evidence="5 6">
    <name type="scientific">Listeria grayi</name>
    <name type="common">Listeria murrayi</name>
    <dbReference type="NCBI Taxonomy" id="1641"/>
    <lineage>
        <taxon>Bacteria</taxon>
        <taxon>Bacillati</taxon>
        <taxon>Bacillota</taxon>
        <taxon>Bacilli</taxon>
        <taxon>Bacillales</taxon>
        <taxon>Listeriaceae</taxon>
        <taxon>Listeria</taxon>
    </lineage>
</organism>
<proteinExistence type="predicted"/>
<keyword evidence="3" id="KW-0762">Sugar transport</keyword>
<sequence length="41" mass="4483">MEQASFVVIDETGIHARPATLLVQAASKYSSDVQIEYTGKK</sequence>
<evidence type="ECO:0000256" key="1">
    <source>
        <dbReference type="ARBA" id="ARBA00003681"/>
    </source>
</evidence>
<dbReference type="PROSITE" id="PS51350">
    <property type="entry name" value="PTS_HPR_DOM"/>
    <property type="match status" value="1"/>
</dbReference>
<comment type="function">
    <text evidence="1">General (non sugar-specific) component of the phosphoenolpyruvate-dependent sugar phosphotransferase system (sugar PTS). This major carbohydrate active-transport system catalyzes the phosphorylation of incoming sugar substrates concomitantly with their translocation across the cell membrane. The phosphoryl group from phosphoenolpyruvate (PEP) is transferred to the phosphoryl carrier protein HPr by enzyme I. Phospho-HPr then transfers it to the PTS EIIA domain.</text>
</comment>
<evidence type="ECO:0000259" key="4">
    <source>
        <dbReference type="PROSITE" id="PS51350"/>
    </source>
</evidence>
<dbReference type="Gene3D" id="3.30.1340.10">
    <property type="entry name" value="HPr-like"/>
    <property type="match status" value="1"/>
</dbReference>
<evidence type="ECO:0000313" key="6">
    <source>
        <dbReference type="Proteomes" id="UP000254879"/>
    </source>
</evidence>
<keyword evidence="3" id="KW-0813">Transport</keyword>
<dbReference type="Proteomes" id="UP000254879">
    <property type="component" value="Unassembled WGS sequence"/>
</dbReference>
<dbReference type="CDD" id="cd00367">
    <property type="entry name" value="PTS-HPr_like"/>
    <property type="match status" value="1"/>
</dbReference>
<dbReference type="PRINTS" id="PR00107">
    <property type="entry name" value="PHOSPHOCPHPR"/>
</dbReference>
<dbReference type="EMBL" id="UGPG01000001">
    <property type="protein sequence ID" value="STY43753.1"/>
    <property type="molecule type" value="Genomic_DNA"/>
</dbReference>
<reference evidence="5 6" key="1">
    <citation type="submission" date="2018-06" db="EMBL/GenBank/DDBJ databases">
        <authorList>
            <consortium name="Pathogen Informatics"/>
            <person name="Doyle S."/>
        </authorList>
    </citation>
    <scope>NUCLEOTIDE SEQUENCE [LARGE SCALE GENOMIC DNA]</scope>
    <source>
        <strain evidence="6">NCTC 10815</strain>
    </source>
</reference>
<dbReference type="SUPFAM" id="SSF55594">
    <property type="entry name" value="HPr-like"/>
    <property type="match status" value="1"/>
</dbReference>
<protein>
    <recommendedName>
        <fullName evidence="2">Phosphocarrier protein HPr</fullName>
    </recommendedName>
</protein>
<dbReference type="GO" id="GO:0016740">
    <property type="term" value="F:transferase activity"/>
    <property type="evidence" value="ECO:0007669"/>
    <property type="project" value="UniProtKB-KW"/>
</dbReference>
<dbReference type="PROSITE" id="PS00369">
    <property type="entry name" value="PTS_HPR_HIS"/>
    <property type="match status" value="1"/>
</dbReference>
<gene>
    <name evidence="5" type="primary">ptsH_2</name>
    <name evidence="5" type="ORF">NCTC10815_01055</name>
</gene>
<name>A0A378MDY0_LISGR</name>
<dbReference type="InterPro" id="IPR001020">
    <property type="entry name" value="PTS_HPr_His_P_site"/>
</dbReference>
<dbReference type="InterPro" id="IPR000032">
    <property type="entry name" value="HPr-like"/>
</dbReference>
<dbReference type="AlphaFoldDB" id="A0A378MDY0"/>
<keyword evidence="5" id="KW-0808">Transferase</keyword>
<dbReference type="Pfam" id="PF00381">
    <property type="entry name" value="PTS-HPr"/>
    <property type="match status" value="1"/>
</dbReference>
<evidence type="ECO:0000256" key="2">
    <source>
        <dbReference type="ARBA" id="ARBA00020422"/>
    </source>
</evidence>